<name>A0A9X4BSF8_9XANT</name>
<dbReference type="Proteomes" id="UP001140230">
    <property type="component" value="Unassembled WGS sequence"/>
</dbReference>
<reference evidence="1" key="2">
    <citation type="submission" date="2022-08" db="EMBL/GenBank/DDBJ databases">
        <authorList>
            <person name="Iruegas-Bocardo F."/>
            <person name="Weisberg A.J."/>
            <person name="Riutta E.R."/>
            <person name="Kilday K."/>
            <person name="Bonkowski J.C."/>
            <person name="Creswell T."/>
            <person name="Daughtrey M.L."/>
            <person name="Rane K."/>
            <person name="Grunwald N.J."/>
            <person name="Chang J.H."/>
            <person name="Putnam M.L."/>
        </authorList>
    </citation>
    <scope>NUCLEOTIDE SEQUENCE</scope>
    <source>
        <strain evidence="1">22-338</strain>
    </source>
</reference>
<dbReference type="EMBL" id="JANWTP010000040">
    <property type="protein sequence ID" value="MDC8638751.1"/>
    <property type="molecule type" value="Genomic_DNA"/>
</dbReference>
<comment type="caution">
    <text evidence="1">The sequence shown here is derived from an EMBL/GenBank/DDBJ whole genome shotgun (WGS) entry which is preliminary data.</text>
</comment>
<dbReference type="RefSeq" id="WP_104549213.1">
    <property type="nucleotide sequence ID" value="NZ_CP168173.1"/>
</dbReference>
<gene>
    <name evidence="1" type="ORF">NY667_13245</name>
</gene>
<protein>
    <submittedName>
        <fullName evidence="1">Uncharacterized protein</fullName>
    </submittedName>
</protein>
<proteinExistence type="predicted"/>
<accession>A0A9X4BSF8</accession>
<sequence>MDLGDLPEPLPEWLRDNIEQSLRDEIRAAADSRRKAVERGAESPELAATLLDKFGWGVAKATAIIGLNADLQPEIDALVRGICPDFEQLTRRRWEARPAGLSLEQPA</sequence>
<dbReference type="AlphaFoldDB" id="A0A9X4BSF8"/>
<reference evidence="1" key="1">
    <citation type="journal article" date="2022" name="Phytopathology">
        <title>Whole genome sequencing-based tracing of a 2022 introduction and outbreak of Xanthomonas hortorum pv. pelargonii.</title>
        <authorList>
            <person name="Iruegas Bocardo F."/>
            <person name="Weisberg A.J."/>
            <person name="Riutta E.R."/>
            <person name="Kilday K.B."/>
            <person name="Bonkowski J.C."/>
            <person name="Creswell T.C."/>
            <person name="Daughtrey M."/>
            <person name="Rane K.K."/>
            <person name="Grunwald N.J."/>
            <person name="Chang J.H."/>
            <person name="Putnam M."/>
        </authorList>
    </citation>
    <scope>NUCLEOTIDE SEQUENCE</scope>
    <source>
        <strain evidence="1">22-338</strain>
    </source>
</reference>
<evidence type="ECO:0000313" key="2">
    <source>
        <dbReference type="Proteomes" id="UP001140230"/>
    </source>
</evidence>
<evidence type="ECO:0000313" key="1">
    <source>
        <dbReference type="EMBL" id="MDC8638751.1"/>
    </source>
</evidence>
<organism evidence="1 2">
    <name type="scientific">Xanthomonas hortorum pv. hederae</name>
    <dbReference type="NCBI Taxonomy" id="453603"/>
    <lineage>
        <taxon>Bacteria</taxon>
        <taxon>Pseudomonadati</taxon>
        <taxon>Pseudomonadota</taxon>
        <taxon>Gammaproteobacteria</taxon>
        <taxon>Lysobacterales</taxon>
        <taxon>Lysobacteraceae</taxon>
        <taxon>Xanthomonas</taxon>
    </lineage>
</organism>